<reference evidence="1 2" key="1">
    <citation type="submission" date="2007-06" db="EMBL/GenBank/DDBJ databases">
        <authorList>
            <person name="Shimkets L."/>
            <person name="Ferriera S."/>
            <person name="Johnson J."/>
            <person name="Kravitz S."/>
            <person name="Beeson K."/>
            <person name="Sutton G."/>
            <person name="Rogers Y.-H."/>
            <person name="Friedman R."/>
            <person name="Frazier M."/>
            <person name="Venter J.C."/>
        </authorList>
    </citation>
    <scope>NUCLEOTIDE SEQUENCE [LARGE SCALE GENOMIC DNA]</scope>
    <source>
        <strain evidence="1 2">SIR-1</strain>
    </source>
</reference>
<accession>A6GGI3</accession>
<dbReference type="EMBL" id="ABCS01000107">
    <property type="protein sequence ID" value="EDM75009.1"/>
    <property type="molecule type" value="Genomic_DNA"/>
</dbReference>
<dbReference type="Proteomes" id="UP000005801">
    <property type="component" value="Unassembled WGS sequence"/>
</dbReference>
<protein>
    <recommendedName>
        <fullName evidence="3">DUF1501 domain-containing protein</fullName>
    </recommendedName>
</protein>
<organism evidence="1 2">
    <name type="scientific">Plesiocystis pacifica SIR-1</name>
    <dbReference type="NCBI Taxonomy" id="391625"/>
    <lineage>
        <taxon>Bacteria</taxon>
        <taxon>Pseudomonadati</taxon>
        <taxon>Myxococcota</taxon>
        <taxon>Polyangia</taxon>
        <taxon>Nannocystales</taxon>
        <taxon>Nannocystaceae</taxon>
        <taxon>Plesiocystis</taxon>
    </lineage>
</organism>
<dbReference type="STRING" id="391625.PPSIR1_16950"/>
<evidence type="ECO:0008006" key="3">
    <source>
        <dbReference type="Google" id="ProtNLM"/>
    </source>
</evidence>
<dbReference type="AlphaFoldDB" id="A6GGI3"/>
<proteinExistence type="predicted"/>
<name>A6GGI3_9BACT</name>
<evidence type="ECO:0000313" key="2">
    <source>
        <dbReference type="Proteomes" id="UP000005801"/>
    </source>
</evidence>
<evidence type="ECO:0000313" key="1">
    <source>
        <dbReference type="EMBL" id="EDM75009.1"/>
    </source>
</evidence>
<keyword evidence="2" id="KW-1185">Reference proteome</keyword>
<comment type="caution">
    <text evidence="1">The sequence shown here is derived from an EMBL/GenBank/DDBJ whole genome shotgun (WGS) entry which is preliminary data.</text>
</comment>
<sequence length="485" mass="52101">MLAGLGGLVGAAALGAALPPRRAAAEETDTTVDPADRRLLFVVCASGGASLIDSFLPVSVDEVPDGVDASTLNVYPSELIAQPGASTIRCVRPIPDTSFLTPGYAIETFLEAHYESMTVLTHEVTSVNHNVAQKRAMTGAGINGGRTIAEAVSARYGLGMPLANCNMGYDGYLEPGTDRYLPSHARAEVILNPRTYALSTHGSRGITSPLDEASFERVRAARGRLDQVSPFGITYRDSPLRQDYVRARDEVGPQLESMDAITKLMLLDADGPEAAQLGLSPMLDTLRATFPQLDSDIWQQQSALSFLLSFFGLSCANTVALEFNPSFEGDDLVGAPLAFDYSHVLHRPSQSVMWGRTLQVVDGLVKLLQSFDYLGDPALGKMWDRSLIYVATDFGRDKNRPFGSEMFGTGHHLNNGSLLLSPMLQGNRVFGGVDPSTLLTYGFDRQTGAPEPGTLMREGDVYSLVAQAMGVDFPGRRDMSAVLAG</sequence>
<gene>
    <name evidence="1" type="ORF">PPSIR1_16950</name>
</gene>